<dbReference type="EMBL" id="HBUF01400073">
    <property type="protein sequence ID" value="CAG6736627.1"/>
    <property type="molecule type" value="Transcribed_RNA"/>
</dbReference>
<dbReference type="GO" id="GO:0005634">
    <property type="term" value="C:nucleus"/>
    <property type="evidence" value="ECO:0007669"/>
    <property type="project" value="UniProtKB-SubCell"/>
</dbReference>
<dbReference type="EMBL" id="HBUF01552556">
    <property type="protein sequence ID" value="CAG6759418.1"/>
    <property type="molecule type" value="Transcribed_RNA"/>
</dbReference>
<name>A0A8D8SGF3_9HEMI</name>
<dbReference type="Pfam" id="PF00096">
    <property type="entry name" value="zf-C2H2"/>
    <property type="match status" value="2"/>
</dbReference>
<protein>
    <submittedName>
        <fullName evidence="13">Zinc finger protein 771</fullName>
    </submittedName>
</protein>
<evidence type="ECO:0000256" key="11">
    <source>
        <dbReference type="PROSITE-ProRule" id="PRU00042"/>
    </source>
</evidence>
<dbReference type="PANTHER" id="PTHR24379">
    <property type="entry name" value="KRAB AND ZINC FINGER DOMAIN-CONTAINING"/>
    <property type="match status" value="1"/>
</dbReference>
<dbReference type="SMART" id="SM00355">
    <property type="entry name" value="ZnF_C2H2"/>
    <property type="match status" value="5"/>
</dbReference>
<evidence type="ECO:0000256" key="7">
    <source>
        <dbReference type="ARBA" id="ARBA00023015"/>
    </source>
</evidence>
<evidence type="ECO:0000256" key="5">
    <source>
        <dbReference type="ARBA" id="ARBA00022771"/>
    </source>
</evidence>
<dbReference type="GO" id="GO:0008270">
    <property type="term" value="F:zinc ion binding"/>
    <property type="evidence" value="ECO:0007669"/>
    <property type="project" value="UniProtKB-KW"/>
</dbReference>
<comment type="similarity">
    <text evidence="2">Belongs to the krueppel C2H2-type zinc-finger protein family.</text>
</comment>
<dbReference type="EMBL" id="HBUF01056095">
    <property type="protein sequence ID" value="CAG6623990.1"/>
    <property type="molecule type" value="Transcribed_RNA"/>
</dbReference>
<evidence type="ECO:0000313" key="13">
    <source>
        <dbReference type="EMBL" id="CAG6667755.1"/>
    </source>
</evidence>
<proteinExistence type="inferred from homology"/>
<dbReference type="EMBL" id="HBUF01056094">
    <property type="protein sequence ID" value="CAG6623989.1"/>
    <property type="molecule type" value="Transcribed_RNA"/>
</dbReference>
<dbReference type="EMBL" id="HBUF01400075">
    <property type="protein sequence ID" value="CAG6736629.1"/>
    <property type="molecule type" value="Transcribed_RNA"/>
</dbReference>
<dbReference type="EMBL" id="HBUF01552555">
    <property type="protein sequence ID" value="CAG6759416.1"/>
    <property type="molecule type" value="Transcribed_RNA"/>
</dbReference>
<keyword evidence="10" id="KW-0539">Nucleus</keyword>
<evidence type="ECO:0000256" key="2">
    <source>
        <dbReference type="ARBA" id="ARBA00006991"/>
    </source>
</evidence>
<evidence type="ECO:0000256" key="9">
    <source>
        <dbReference type="ARBA" id="ARBA00023163"/>
    </source>
</evidence>
<dbReference type="PANTHER" id="PTHR24379:SF121">
    <property type="entry name" value="C2H2-TYPE DOMAIN-CONTAINING PROTEIN"/>
    <property type="match status" value="1"/>
</dbReference>
<keyword evidence="4" id="KW-0677">Repeat</keyword>
<comment type="subcellular location">
    <subcellularLocation>
        <location evidence="1">Nucleus</location>
    </subcellularLocation>
</comment>
<dbReference type="PROSITE" id="PS50157">
    <property type="entry name" value="ZINC_FINGER_C2H2_2"/>
    <property type="match status" value="3"/>
</dbReference>
<keyword evidence="8" id="KW-0238">DNA-binding</keyword>
<evidence type="ECO:0000256" key="3">
    <source>
        <dbReference type="ARBA" id="ARBA00022723"/>
    </source>
</evidence>
<sequence>MFEHHCILLSHPIDPCKPYTCLVCKYMESQAWKIKRHYLKHTQEKNFSCMFCDYKSAYVNDVKKHTRKHTGEKPFKCQQCPYAASDSKSLATHYKTHLKMPKRTTYFCEVCNLKFYNEPKLVKHRKTHTDYKCEVCEEVFNDLIGFEAHLSDHHIFISDDASIASDKQIKSETPAGIVDDESNIVLVNEIDEMGKPNPISLTIL</sequence>
<dbReference type="PROSITE" id="PS00028">
    <property type="entry name" value="ZINC_FINGER_C2H2_1"/>
    <property type="match status" value="1"/>
</dbReference>
<dbReference type="EMBL" id="HBUF01217223">
    <property type="protein sequence ID" value="CAG6667755.1"/>
    <property type="molecule type" value="Transcribed_RNA"/>
</dbReference>
<dbReference type="SUPFAM" id="SSF57667">
    <property type="entry name" value="beta-beta-alpha zinc fingers"/>
    <property type="match status" value="3"/>
</dbReference>
<reference evidence="13" key="1">
    <citation type="submission" date="2021-05" db="EMBL/GenBank/DDBJ databases">
        <authorList>
            <person name="Alioto T."/>
            <person name="Alioto T."/>
            <person name="Gomez Garrido J."/>
        </authorList>
    </citation>
    <scope>NUCLEOTIDE SEQUENCE</scope>
</reference>
<keyword evidence="6" id="KW-0862">Zinc</keyword>
<feature type="domain" description="C2H2-type" evidence="12">
    <location>
        <begin position="47"/>
        <end position="74"/>
    </location>
</feature>
<organism evidence="13">
    <name type="scientific">Cacopsylla melanoneura</name>
    <dbReference type="NCBI Taxonomy" id="428564"/>
    <lineage>
        <taxon>Eukaryota</taxon>
        <taxon>Metazoa</taxon>
        <taxon>Ecdysozoa</taxon>
        <taxon>Arthropoda</taxon>
        <taxon>Hexapoda</taxon>
        <taxon>Insecta</taxon>
        <taxon>Pterygota</taxon>
        <taxon>Neoptera</taxon>
        <taxon>Paraneoptera</taxon>
        <taxon>Hemiptera</taxon>
        <taxon>Sternorrhyncha</taxon>
        <taxon>Psylloidea</taxon>
        <taxon>Psyllidae</taxon>
        <taxon>Psyllinae</taxon>
        <taxon>Cacopsylla</taxon>
    </lineage>
</organism>
<evidence type="ECO:0000256" key="10">
    <source>
        <dbReference type="ARBA" id="ARBA00023242"/>
    </source>
</evidence>
<keyword evidence="7" id="KW-0805">Transcription regulation</keyword>
<evidence type="ECO:0000256" key="4">
    <source>
        <dbReference type="ARBA" id="ARBA00022737"/>
    </source>
</evidence>
<dbReference type="EMBL" id="HBUF01400074">
    <property type="protein sequence ID" value="CAG6736628.1"/>
    <property type="molecule type" value="Transcribed_RNA"/>
</dbReference>
<dbReference type="InterPro" id="IPR036236">
    <property type="entry name" value="Znf_C2H2_sf"/>
</dbReference>
<dbReference type="EMBL" id="HBUF01552554">
    <property type="protein sequence ID" value="CAG6759414.1"/>
    <property type="molecule type" value="Transcribed_RNA"/>
</dbReference>
<evidence type="ECO:0000256" key="1">
    <source>
        <dbReference type="ARBA" id="ARBA00004123"/>
    </source>
</evidence>
<dbReference type="GO" id="GO:0003677">
    <property type="term" value="F:DNA binding"/>
    <property type="evidence" value="ECO:0007669"/>
    <property type="project" value="UniProtKB-KW"/>
</dbReference>
<accession>A0A8D8SGF3</accession>
<evidence type="ECO:0000256" key="6">
    <source>
        <dbReference type="ARBA" id="ARBA00022833"/>
    </source>
</evidence>
<dbReference type="Gene3D" id="3.30.160.60">
    <property type="entry name" value="Classic Zinc Finger"/>
    <property type="match status" value="4"/>
</dbReference>
<evidence type="ECO:0000259" key="12">
    <source>
        <dbReference type="PROSITE" id="PS50157"/>
    </source>
</evidence>
<dbReference type="InterPro" id="IPR013087">
    <property type="entry name" value="Znf_C2H2_type"/>
</dbReference>
<evidence type="ECO:0000256" key="8">
    <source>
        <dbReference type="ARBA" id="ARBA00023125"/>
    </source>
</evidence>
<dbReference type="AlphaFoldDB" id="A0A8D8SGF3"/>
<keyword evidence="9" id="KW-0804">Transcription</keyword>
<feature type="domain" description="C2H2-type" evidence="12">
    <location>
        <begin position="75"/>
        <end position="97"/>
    </location>
</feature>
<dbReference type="EMBL" id="HBUF01217224">
    <property type="protein sequence ID" value="CAG6667756.1"/>
    <property type="molecule type" value="Transcribed_RNA"/>
</dbReference>
<dbReference type="FunFam" id="3.30.160.60:FF:001156">
    <property type="entry name" value="Zinc finger protein 407"/>
    <property type="match status" value="1"/>
</dbReference>
<keyword evidence="3" id="KW-0479">Metal-binding</keyword>
<keyword evidence="5 11" id="KW-0863">Zinc-finger</keyword>
<feature type="domain" description="C2H2-type" evidence="12">
    <location>
        <begin position="106"/>
        <end position="133"/>
    </location>
</feature>